<evidence type="ECO:0000313" key="1">
    <source>
        <dbReference type="EMBL" id="KAK9864847.1"/>
    </source>
</evidence>
<evidence type="ECO:0000313" key="2">
    <source>
        <dbReference type="Proteomes" id="UP001485043"/>
    </source>
</evidence>
<gene>
    <name evidence="1" type="ORF">WJX84_001789</name>
</gene>
<organism evidence="1 2">
    <name type="scientific">Apatococcus fuscideae</name>
    <dbReference type="NCBI Taxonomy" id="2026836"/>
    <lineage>
        <taxon>Eukaryota</taxon>
        <taxon>Viridiplantae</taxon>
        <taxon>Chlorophyta</taxon>
        <taxon>core chlorophytes</taxon>
        <taxon>Trebouxiophyceae</taxon>
        <taxon>Chlorellales</taxon>
        <taxon>Chlorellaceae</taxon>
        <taxon>Apatococcus</taxon>
    </lineage>
</organism>
<sequence length="430" mass="47255">MDPDSRRYVCSARRLGHQVPSERHRNTFCLIYARSEFLEKFYDSVTRLGLHAPETLPRARRQAVCCSHESTGPGATLHKGPYVLGCDDLSQLLAGACECYEDCGGSVRSREGCDDFEQAVIVQLEQRLARQDLGTVLLCDALVHCAGRHLGVERAENWAARSQADTNPTDRSTTSQLGVDETEHACFAGNDSLAPSLSARTTSATLFAPGMGGTCAKSQQRCSVHEGESGTHGQYDAKDRTWIVHLWLVNDNVDPPTYLHVPAVVDTGCEGDLTLPLREAQKLRLEEDRLMPRQTMIDATGHATPIMVYKPITALVPMLDRPGGQLDFYKAGRLQLTSLRAEVASEQGHLPAAAQADQDIKAAGQTAIDRIKDKSGAWVQLSPAKHPRHDSNLQHPLLGLAGMDRLGLQLDRENHAIRTTRMRTIVRVND</sequence>
<proteinExistence type="predicted"/>
<comment type="caution">
    <text evidence="1">The sequence shown here is derived from an EMBL/GenBank/DDBJ whole genome shotgun (WGS) entry which is preliminary data.</text>
</comment>
<accession>A0AAW1T738</accession>
<dbReference type="Proteomes" id="UP001485043">
    <property type="component" value="Unassembled WGS sequence"/>
</dbReference>
<protein>
    <submittedName>
        <fullName evidence="1">Uncharacterized protein</fullName>
    </submittedName>
</protein>
<reference evidence="1 2" key="1">
    <citation type="journal article" date="2024" name="Nat. Commun.">
        <title>Phylogenomics reveals the evolutionary origins of lichenization in chlorophyte algae.</title>
        <authorList>
            <person name="Puginier C."/>
            <person name="Libourel C."/>
            <person name="Otte J."/>
            <person name="Skaloud P."/>
            <person name="Haon M."/>
            <person name="Grisel S."/>
            <person name="Petersen M."/>
            <person name="Berrin J.G."/>
            <person name="Delaux P.M."/>
            <person name="Dal Grande F."/>
            <person name="Keller J."/>
        </authorList>
    </citation>
    <scope>NUCLEOTIDE SEQUENCE [LARGE SCALE GENOMIC DNA]</scope>
    <source>
        <strain evidence="1 2">SAG 2523</strain>
    </source>
</reference>
<keyword evidence="2" id="KW-1185">Reference proteome</keyword>
<dbReference type="AlphaFoldDB" id="A0AAW1T738"/>
<dbReference type="EMBL" id="JALJOV010000308">
    <property type="protein sequence ID" value="KAK9864847.1"/>
    <property type="molecule type" value="Genomic_DNA"/>
</dbReference>
<name>A0AAW1T738_9CHLO</name>